<dbReference type="RefSeq" id="WP_013943512.1">
    <property type="nucleotide sequence ID" value="NC_015713.1"/>
</dbReference>
<feature type="domain" description="Putative auto-transporter adhesin head GIN" evidence="1">
    <location>
        <begin position="35"/>
        <end position="212"/>
    </location>
</feature>
<keyword evidence="3" id="KW-1185">Reference proteome</keyword>
<dbReference type="STRING" id="331113.SNE_A11680"/>
<protein>
    <recommendedName>
        <fullName evidence="1">Putative auto-transporter adhesin head GIN domain-containing protein</fullName>
    </recommendedName>
</protein>
<reference evidence="2 3" key="2">
    <citation type="journal article" date="2011" name="Mol. Biol. Evol.">
        <title>Unity in variety--the pan-genome of the Chlamydiae.</title>
        <authorList>
            <person name="Collingro A."/>
            <person name="Tischler P."/>
            <person name="Weinmaier T."/>
            <person name="Penz T."/>
            <person name="Heinz E."/>
            <person name="Brunham R.C."/>
            <person name="Read T.D."/>
            <person name="Bavoil P.M."/>
            <person name="Sachse K."/>
            <person name="Kahane S."/>
            <person name="Friedman M.G."/>
            <person name="Rattei T."/>
            <person name="Myers G.S."/>
            <person name="Horn M."/>
        </authorList>
    </citation>
    <scope>NUCLEOTIDE SEQUENCE [LARGE SCALE GENOMIC DNA]</scope>
    <source>
        <strain evidence="3">ATCC VR-1471 / Z</strain>
    </source>
</reference>
<dbReference type="EMBL" id="FR872582">
    <property type="protein sequence ID" value="CCB89045.1"/>
    <property type="molecule type" value="Genomic_DNA"/>
</dbReference>
<dbReference type="InterPro" id="IPR021255">
    <property type="entry name" value="DUF2807"/>
</dbReference>
<dbReference type="Pfam" id="PF10988">
    <property type="entry name" value="DUF2807"/>
    <property type="match status" value="1"/>
</dbReference>
<reference key="1">
    <citation type="journal article" date="2011" name="Mol. Biol. Evol.">
        <title>Unity in variety -- the pan-genome of the Chlamydiae.</title>
        <authorList>
            <person name="Collingro A."/>
            <person name="Tischler P."/>
            <person name="Weinmaier T."/>
            <person name="Penz T."/>
            <person name="Heinz E."/>
            <person name="Brunham R.C."/>
            <person name="Read T.D."/>
            <person name="Bavoil P.M."/>
            <person name="Sachse K."/>
            <person name="Kahane S."/>
            <person name="Friedman M.G."/>
            <person name="Rattei T."/>
            <person name="Myers G.S.A."/>
            <person name="Horn M."/>
        </authorList>
    </citation>
    <scope>NUCLEOTIDE SEQUENCE</scope>
    <source>
        <strain>Z</strain>
    </source>
</reference>
<dbReference type="HOGENOM" id="CLU_1160463_0_0_0"/>
<dbReference type="AlphaFoldDB" id="F8L8C2"/>
<evidence type="ECO:0000313" key="2">
    <source>
        <dbReference type="EMBL" id="CCB89045.1"/>
    </source>
</evidence>
<proteinExistence type="predicted"/>
<dbReference type="Gene3D" id="2.160.20.120">
    <property type="match status" value="1"/>
</dbReference>
<evidence type="ECO:0000313" key="3">
    <source>
        <dbReference type="Proteomes" id="UP000000496"/>
    </source>
</evidence>
<dbReference type="OrthoDB" id="704821at2"/>
<gene>
    <name evidence="2" type="ordered locus">SNE_A11680</name>
</gene>
<sequence>MRLLICMALLFVSAVYGVDKPFEMSYPYLHTFDYFGPGKIEIQQGKENKFIFNAPKWLQDKFHLSYSDGTLSISPKKFADLSEIPEIPHVILIVTNLQKLILEGDNYVDIDFLKADNFMVDLKVNGSTVLEGTVECERFAISIVGSSQATIRGGARYQSIMINGPGFYDGKDFETIGTNVRLTGPCACLVNAQDELSITIQGYGHVHYYGSPKIHKTVKGEGVVSPLTKEIIQQYEAKK</sequence>
<accession>F8L8C2</accession>
<dbReference type="KEGG" id="sng:SNE_A11680"/>
<dbReference type="Proteomes" id="UP000000496">
    <property type="component" value="Chromosome gsn.131"/>
</dbReference>
<name>F8L8C2_SIMNZ</name>
<organism evidence="2 3">
    <name type="scientific">Simkania negevensis (strain ATCC VR-1471 / DSM 27360 / Z)</name>
    <dbReference type="NCBI Taxonomy" id="331113"/>
    <lineage>
        <taxon>Bacteria</taxon>
        <taxon>Pseudomonadati</taxon>
        <taxon>Chlamydiota</taxon>
        <taxon>Chlamydiia</taxon>
        <taxon>Parachlamydiales</taxon>
        <taxon>Simkaniaceae</taxon>
        <taxon>Simkania</taxon>
    </lineage>
</organism>
<evidence type="ECO:0000259" key="1">
    <source>
        <dbReference type="Pfam" id="PF10988"/>
    </source>
</evidence>